<feature type="domain" description="Dynein heavy chain C-terminal" evidence="1">
    <location>
        <begin position="2"/>
        <end position="152"/>
    </location>
</feature>
<dbReference type="AlphaFoldDB" id="A0A7S4M919"/>
<dbReference type="GO" id="GO:0007018">
    <property type="term" value="P:microtubule-based movement"/>
    <property type="evidence" value="ECO:0007669"/>
    <property type="project" value="InterPro"/>
</dbReference>
<dbReference type="InterPro" id="IPR041228">
    <property type="entry name" value="Dynein_C"/>
</dbReference>
<dbReference type="InterPro" id="IPR026983">
    <property type="entry name" value="DHC"/>
</dbReference>
<dbReference type="GO" id="GO:0030286">
    <property type="term" value="C:dynein complex"/>
    <property type="evidence" value="ECO:0007669"/>
    <property type="project" value="InterPro"/>
</dbReference>
<dbReference type="FunFam" id="3.10.490.20:FF:000010">
    <property type="entry name" value="Dynein heavy chain, putative"/>
    <property type="match status" value="1"/>
</dbReference>
<dbReference type="Pfam" id="PF18199">
    <property type="entry name" value="Dynein_C"/>
    <property type="match status" value="1"/>
</dbReference>
<gene>
    <name evidence="2" type="ORF">CPOL0286_LOCUS5878</name>
</gene>
<protein>
    <recommendedName>
        <fullName evidence="1">Dynein heavy chain C-terminal domain-containing protein</fullName>
    </recommendedName>
</protein>
<dbReference type="InterPro" id="IPR043160">
    <property type="entry name" value="Dynein_C_barrel"/>
</dbReference>
<dbReference type="EMBL" id="HBKO01013160">
    <property type="protein sequence ID" value="CAE2208109.1"/>
    <property type="molecule type" value="Transcribed_RNA"/>
</dbReference>
<evidence type="ECO:0000313" key="2">
    <source>
        <dbReference type="EMBL" id="CAE2208109.1"/>
    </source>
</evidence>
<organism evidence="2">
    <name type="scientific">Prymnesium polylepis</name>
    <dbReference type="NCBI Taxonomy" id="72548"/>
    <lineage>
        <taxon>Eukaryota</taxon>
        <taxon>Haptista</taxon>
        <taxon>Haptophyta</taxon>
        <taxon>Prymnesiophyceae</taxon>
        <taxon>Prymnesiales</taxon>
        <taxon>Prymnesiaceae</taxon>
        <taxon>Prymnesium</taxon>
    </lineage>
</organism>
<dbReference type="Gene3D" id="3.10.490.20">
    <property type="match status" value="1"/>
</dbReference>
<dbReference type="GO" id="GO:0045505">
    <property type="term" value="F:dynein intermediate chain binding"/>
    <property type="evidence" value="ECO:0007669"/>
    <property type="project" value="InterPro"/>
</dbReference>
<reference evidence="2" key="1">
    <citation type="submission" date="2021-01" db="EMBL/GenBank/DDBJ databases">
        <authorList>
            <person name="Corre E."/>
            <person name="Pelletier E."/>
            <person name="Niang G."/>
            <person name="Scheremetjew M."/>
            <person name="Finn R."/>
            <person name="Kale V."/>
            <person name="Holt S."/>
            <person name="Cochrane G."/>
            <person name="Meng A."/>
            <person name="Brown T."/>
            <person name="Cohen L."/>
        </authorList>
    </citation>
    <scope>NUCLEOTIDE SEQUENCE</scope>
    <source>
        <strain evidence="2">UIO037</strain>
    </source>
</reference>
<name>A0A7S4M919_9EUKA</name>
<evidence type="ECO:0000259" key="1">
    <source>
        <dbReference type="Pfam" id="PF18199"/>
    </source>
</evidence>
<sequence length="155" mass="17243">MTFLLPCFFNPSAFLLSSRQEVCRAHAQDGWALDDCVSTFEVLNVDREGVTSAPPEGVLICGLFLEGARWDRSRSALADMEPKVLFSPLPVLHISATAEKQKQGAASLSGVYMYECPVYKTPRRADEFVSTVELRCLEPPSKWILRGLCLLMTID</sequence>
<dbReference type="PANTHER" id="PTHR46961">
    <property type="entry name" value="DYNEIN HEAVY CHAIN 1, AXONEMAL-LIKE PROTEIN"/>
    <property type="match status" value="1"/>
</dbReference>
<accession>A0A7S4M919</accession>
<dbReference type="GO" id="GO:0051959">
    <property type="term" value="F:dynein light intermediate chain binding"/>
    <property type="evidence" value="ECO:0007669"/>
    <property type="project" value="InterPro"/>
</dbReference>
<proteinExistence type="predicted"/>